<feature type="region of interest" description="Disordered" evidence="1">
    <location>
        <begin position="1"/>
        <end position="70"/>
    </location>
</feature>
<proteinExistence type="predicted"/>
<protein>
    <submittedName>
        <fullName evidence="2">Uncharacterized protein</fullName>
    </submittedName>
</protein>
<dbReference type="EMBL" id="OX459950">
    <property type="protein sequence ID" value="CAI9156380.1"/>
    <property type="molecule type" value="Genomic_DNA"/>
</dbReference>
<evidence type="ECO:0000256" key="1">
    <source>
        <dbReference type="SAM" id="MobiDB-lite"/>
    </source>
</evidence>
<keyword evidence="3" id="KW-1185">Reference proteome</keyword>
<feature type="compositionally biased region" description="Basic and acidic residues" evidence="1">
    <location>
        <begin position="47"/>
        <end position="58"/>
    </location>
</feature>
<name>A0ABN8Y604_RANTA</name>
<dbReference type="Proteomes" id="UP001176941">
    <property type="component" value="Chromosome 14"/>
</dbReference>
<evidence type="ECO:0000313" key="2">
    <source>
        <dbReference type="EMBL" id="CAI9156380.1"/>
    </source>
</evidence>
<evidence type="ECO:0000313" key="3">
    <source>
        <dbReference type="Proteomes" id="UP001176941"/>
    </source>
</evidence>
<accession>A0ABN8Y604</accession>
<organism evidence="2 3">
    <name type="scientific">Rangifer tarandus platyrhynchus</name>
    <name type="common">Svalbard reindeer</name>
    <dbReference type="NCBI Taxonomy" id="3082113"/>
    <lineage>
        <taxon>Eukaryota</taxon>
        <taxon>Metazoa</taxon>
        <taxon>Chordata</taxon>
        <taxon>Craniata</taxon>
        <taxon>Vertebrata</taxon>
        <taxon>Euteleostomi</taxon>
        <taxon>Mammalia</taxon>
        <taxon>Eutheria</taxon>
        <taxon>Laurasiatheria</taxon>
        <taxon>Artiodactyla</taxon>
        <taxon>Ruminantia</taxon>
        <taxon>Pecora</taxon>
        <taxon>Cervidae</taxon>
        <taxon>Odocoileinae</taxon>
        <taxon>Rangifer</taxon>
    </lineage>
</organism>
<gene>
    <name evidence="2" type="ORF">MRATA1EN1_LOCUS5342</name>
</gene>
<sequence>MYRNASLIRRSDIRQPKASGTAPNPEKKAASLAASNQPLKKPATTKIAERSRGAEDYTRGASIGRAGGQKERRAVIGCGVYKKQAAAGGWGEARERPGRRFL</sequence>
<reference evidence="2" key="1">
    <citation type="submission" date="2023-04" db="EMBL/GenBank/DDBJ databases">
        <authorList>
            <consortium name="ELIXIR-Norway"/>
        </authorList>
    </citation>
    <scope>NUCLEOTIDE SEQUENCE [LARGE SCALE GENOMIC DNA]</scope>
</reference>